<proteinExistence type="inferred from homology"/>
<keyword evidence="2" id="KW-0808">Transferase</keyword>
<dbReference type="Proteomes" id="UP000253509">
    <property type="component" value="Unassembled WGS sequence"/>
</dbReference>
<evidence type="ECO:0000256" key="1">
    <source>
        <dbReference type="ARBA" id="ARBA00006479"/>
    </source>
</evidence>
<dbReference type="NCBIfam" id="NF045942">
    <property type="entry name" value="PolPhglucPhase"/>
    <property type="match status" value="1"/>
</dbReference>
<dbReference type="PANTHER" id="PTHR18964:SF146">
    <property type="entry name" value="POLYPHOSPHATE GLUCOKINASE"/>
    <property type="match status" value="1"/>
</dbReference>
<reference evidence="2 3" key="1">
    <citation type="submission" date="2018-06" db="EMBL/GenBank/DDBJ databases">
        <title>Freshwater and sediment microbial communities from various areas in North America, analyzing microbe dynamics in response to fracking.</title>
        <authorList>
            <person name="Lamendella R."/>
        </authorList>
    </citation>
    <scope>NUCLEOTIDE SEQUENCE [LARGE SCALE GENOMIC DNA]</scope>
    <source>
        <strain evidence="2 3">3b_TX</strain>
    </source>
</reference>
<gene>
    <name evidence="2" type="ORF">DFO65_105190</name>
</gene>
<dbReference type="AlphaFoldDB" id="A0A366IL01"/>
<evidence type="ECO:0000313" key="2">
    <source>
        <dbReference type="EMBL" id="RBP71585.1"/>
    </source>
</evidence>
<dbReference type="Pfam" id="PF00480">
    <property type="entry name" value="ROK"/>
    <property type="match status" value="1"/>
</dbReference>
<dbReference type="PANTHER" id="PTHR18964">
    <property type="entry name" value="ROK (REPRESSOR, ORF, KINASE) FAMILY"/>
    <property type="match status" value="1"/>
</dbReference>
<dbReference type="Gene3D" id="3.30.420.40">
    <property type="match status" value="2"/>
</dbReference>
<dbReference type="EMBL" id="QNSB01000005">
    <property type="protein sequence ID" value="RBP71585.1"/>
    <property type="molecule type" value="Genomic_DNA"/>
</dbReference>
<comment type="similarity">
    <text evidence="1">Belongs to the ROK (NagC/XylR) family.</text>
</comment>
<dbReference type="SUPFAM" id="SSF53067">
    <property type="entry name" value="Actin-like ATPase domain"/>
    <property type="match status" value="1"/>
</dbReference>
<keyword evidence="2" id="KW-0418">Kinase</keyword>
<name>A0A366IL01_9MICO</name>
<dbReference type="InterPro" id="IPR000600">
    <property type="entry name" value="ROK"/>
</dbReference>
<accession>A0A366IL01</accession>
<protein>
    <submittedName>
        <fullName evidence="2">Polyphosphate glucokinase</fullName>
    </submittedName>
</protein>
<evidence type="ECO:0000313" key="3">
    <source>
        <dbReference type="Proteomes" id="UP000253509"/>
    </source>
</evidence>
<comment type="caution">
    <text evidence="2">The sequence shown here is derived from an EMBL/GenBank/DDBJ whole genome shotgun (WGS) entry which is preliminary data.</text>
</comment>
<organism evidence="2 3">
    <name type="scientific">Brevibacterium celere</name>
    <dbReference type="NCBI Taxonomy" id="225845"/>
    <lineage>
        <taxon>Bacteria</taxon>
        <taxon>Bacillati</taxon>
        <taxon>Actinomycetota</taxon>
        <taxon>Actinomycetes</taxon>
        <taxon>Micrococcales</taxon>
        <taxon>Brevibacteriaceae</taxon>
        <taxon>Brevibacterium</taxon>
    </lineage>
</organism>
<keyword evidence="3" id="KW-1185">Reference proteome</keyword>
<dbReference type="RefSeq" id="WP_113904084.1">
    <property type="nucleotide sequence ID" value="NZ_QNSB01000005.1"/>
</dbReference>
<sequence>MTHGPQSRLAIGIDIGGTGIKAALVDIETGKLLFKRVRIYTPKPSTPEAVAQAIGEVYELLVARALESECVSDRSALDALPLGCGFPGVVCDGRVEFIANLDQRWRHWPIEDYLREQTGKTVYVMNDADAAGLAEMSFGAGRRHRKKTVLMTTLGTGIGTALFTQGRLVPYTEFGHIEMNGRDAETQAAESVKVREGLDYPEWAQRLQQYYSMMELLVCPDLIIVGGGVSKSHQYFLPLITTRARMEPAKFRNDAGTIGAAVLASNGGKAKVRKRQKAPAEAV</sequence>
<dbReference type="InterPro" id="IPR043129">
    <property type="entry name" value="ATPase_NBD"/>
</dbReference>
<dbReference type="CDD" id="cd24058">
    <property type="entry name" value="ASKHA_NBD_ROK_PPGK"/>
    <property type="match status" value="1"/>
</dbReference>
<dbReference type="GO" id="GO:0016301">
    <property type="term" value="F:kinase activity"/>
    <property type="evidence" value="ECO:0007669"/>
    <property type="project" value="UniProtKB-KW"/>
</dbReference>